<keyword evidence="2" id="KW-1185">Reference proteome</keyword>
<comment type="caution">
    <text evidence="1">The sequence shown here is derived from an EMBL/GenBank/DDBJ whole genome shotgun (WGS) entry which is preliminary data.</text>
</comment>
<protein>
    <submittedName>
        <fullName evidence="1">Uncharacterized protein</fullName>
    </submittedName>
</protein>
<organism evidence="1 2">
    <name type="scientific">Daphnia magna</name>
    <dbReference type="NCBI Taxonomy" id="35525"/>
    <lineage>
        <taxon>Eukaryota</taxon>
        <taxon>Metazoa</taxon>
        <taxon>Ecdysozoa</taxon>
        <taxon>Arthropoda</taxon>
        <taxon>Crustacea</taxon>
        <taxon>Branchiopoda</taxon>
        <taxon>Diplostraca</taxon>
        <taxon>Cladocera</taxon>
        <taxon>Anomopoda</taxon>
        <taxon>Daphniidae</taxon>
        <taxon>Daphnia</taxon>
    </lineage>
</organism>
<reference evidence="1 2" key="1">
    <citation type="journal article" date="2023" name="Nucleic Acids Res.">
        <title>The hologenome of Daphnia magna reveals possible DNA methylation and microbiome-mediated evolution of the host genome.</title>
        <authorList>
            <person name="Chaturvedi A."/>
            <person name="Li X."/>
            <person name="Dhandapani V."/>
            <person name="Marshall H."/>
            <person name="Kissane S."/>
            <person name="Cuenca-Cambronero M."/>
            <person name="Asole G."/>
            <person name="Calvet F."/>
            <person name="Ruiz-Romero M."/>
            <person name="Marangio P."/>
            <person name="Guigo R."/>
            <person name="Rago D."/>
            <person name="Mirbahai L."/>
            <person name="Eastwood N."/>
            <person name="Colbourne J.K."/>
            <person name="Zhou J."/>
            <person name="Mallon E."/>
            <person name="Orsini L."/>
        </authorList>
    </citation>
    <scope>NUCLEOTIDE SEQUENCE [LARGE SCALE GENOMIC DNA]</scope>
    <source>
        <strain evidence="1">LRV0_1</strain>
    </source>
</reference>
<proteinExistence type="predicted"/>
<dbReference type="Proteomes" id="UP001234178">
    <property type="component" value="Unassembled WGS sequence"/>
</dbReference>
<evidence type="ECO:0000313" key="1">
    <source>
        <dbReference type="EMBL" id="KAK4045728.1"/>
    </source>
</evidence>
<gene>
    <name evidence="1" type="ORF">OUZ56_033610</name>
</gene>
<accession>A0ABR0BAX2</accession>
<dbReference type="EMBL" id="JAOYFB010000056">
    <property type="protein sequence ID" value="KAK4045728.1"/>
    <property type="molecule type" value="Genomic_DNA"/>
</dbReference>
<evidence type="ECO:0000313" key="2">
    <source>
        <dbReference type="Proteomes" id="UP001234178"/>
    </source>
</evidence>
<name>A0ABR0BAX2_9CRUS</name>
<sequence>MSQTKPWKNGCFASTLKQSKQRIPLKQLFQNENIIFHGQKTNVLSTHSFQDCSNSSAADTNSVQDYFNISAADTSIDSFVNSASPYPLWICGYLMKTRDSVWKDCDACKNGLITKYEDLPLDFVSAEYTASRNYGGATRIVKETLDDEALWAKPTQ</sequence>